<dbReference type="Proteomes" id="UP000029867">
    <property type="component" value="Unassembled WGS sequence"/>
</dbReference>
<protein>
    <recommendedName>
        <fullName evidence="6">Translation initiation factor eIF2B subunit delta</fullName>
    </recommendedName>
    <alternativeName>
        <fullName evidence="7">eIF2B GDP-GTP exchange factor subunit delta</fullName>
    </alternativeName>
</protein>
<evidence type="ECO:0000256" key="3">
    <source>
        <dbReference type="ARBA" id="ARBA00022490"/>
    </source>
</evidence>
<dbReference type="GO" id="GO:0003743">
    <property type="term" value="F:translation initiation factor activity"/>
    <property type="evidence" value="ECO:0007669"/>
    <property type="project" value="UniProtKB-KW"/>
</dbReference>
<dbReference type="eggNOG" id="KOG1467">
    <property type="taxonomic scope" value="Eukaryota"/>
</dbReference>
<proteinExistence type="inferred from homology"/>
<reference evidence="12" key="1">
    <citation type="journal article" date="2014" name="Microb. Cell Fact.">
        <title>Exploiting Issatchenkia orientalis SD108 for succinic acid production.</title>
        <authorList>
            <person name="Xiao H."/>
            <person name="Shao Z."/>
            <person name="Jiang Y."/>
            <person name="Dole S."/>
            <person name="Zhao H."/>
        </authorList>
    </citation>
    <scope>NUCLEOTIDE SEQUENCE [LARGE SCALE GENOMIC DNA]</scope>
    <source>
        <strain evidence="12">SD108</strain>
    </source>
</reference>
<comment type="similarity">
    <text evidence="2 9">Belongs to the eIF-2B alpha/beta/delta subunits family.</text>
</comment>
<evidence type="ECO:0000256" key="7">
    <source>
        <dbReference type="ARBA" id="ARBA00044356"/>
    </source>
</evidence>
<dbReference type="InterPro" id="IPR000649">
    <property type="entry name" value="IF-2B-related"/>
</dbReference>
<evidence type="ECO:0000256" key="5">
    <source>
        <dbReference type="ARBA" id="ARBA00022917"/>
    </source>
</evidence>
<feature type="compositionally biased region" description="Polar residues" evidence="10">
    <location>
        <begin position="68"/>
        <end position="80"/>
    </location>
</feature>
<organism evidence="11 12">
    <name type="scientific">Pichia kudriavzevii</name>
    <name type="common">Yeast</name>
    <name type="synonym">Issatchenkia orientalis</name>
    <dbReference type="NCBI Taxonomy" id="4909"/>
    <lineage>
        <taxon>Eukaryota</taxon>
        <taxon>Fungi</taxon>
        <taxon>Dikarya</taxon>
        <taxon>Ascomycota</taxon>
        <taxon>Saccharomycotina</taxon>
        <taxon>Pichiomycetes</taxon>
        <taxon>Pichiales</taxon>
        <taxon>Pichiaceae</taxon>
        <taxon>Pichia</taxon>
    </lineage>
</organism>
<feature type="compositionally biased region" description="Polar residues" evidence="10">
    <location>
        <begin position="42"/>
        <end position="57"/>
    </location>
</feature>
<feature type="compositionally biased region" description="Basic and acidic residues" evidence="10">
    <location>
        <begin position="14"/>
        <end position="29"/>
    </location>
</feature>
<evidence type="ECO:0000256" key="8">
    <source>
        <dbReference type="ARBA" id="ARBA00046432"/>
    </source>
</evidence>
<evidence type="ECO:0000256" key="4">
    <source>
        <dbReference type="ARBA" id="ARBA00022540"/>
    </source>
</evidence>
<dbReference type="InterPro" id="IPR042529">
    <property type="entry name" value="IF_2B-like_C"/>
</dbReference>
<keyword evidence="3" id="KW-0963">Cytoplasm</keyword>
<name>A0A099NYQ9_PICKU</name>
<dbReference type="Gene3D" id="3.40.50.10470">
    <property type="entry name" value="Translation initiation factor eif-2b, domain 2"/>
    <property type="match status" value="1"/>
</dbReference>
<gene>
    <name evidence="11" type="ORF">JL09_g3861</name>
</gene>
<dbReference type="GO" id="GO:0005829">
    <property type="term" value="C:cytosol"/>
    <property type="evidence" value="ECO:0007669"/>
    <property type="project" value="UniProtKB-SubCell"/>
</dbReference>
<evidence type="ECO:0000256" key="1">
    <source>
        <dbReference type="ARBA" id="ARBA00004514"/>
    </source>
</evidence>
<dbReference type="InterPro" id="IPR037171">
    <property type="entry name" value="NagB/RpiA_transferase-like"/>
</dbReference>
<keyword evidence="4" id="KW-0396">Initiation factor</keyword>
<dbReference type="AlphaFoldDB" id="A0A099NYQ9"/>
<evidence type="ECO:0000313" key="12">
    <source>
        <dbReference type="Proteomes" id="UP000029867"/>
    </source>
</evidence>
<dbReference type="PANTHER" id="PTHR10233:SF14">
    <property type="entry name" value="TRANSLATION INITIATION FACTOR EIF-2B SUBUNIT DELTA"/>
    <property type="match status" value="1"/>
</dbReference>
<feature type="non-terminal residue" evidence="11">
    <location>
        <position position="372"/>
    </location>
</feature>
<comment type="subunit">
    <text evidence="8">Component of the translation initiation factor 2B (eIF2B) complex which is a heterodecamer of two sets of five different subunits: alpha, beta, gamma, delta and epsilon. Subunits alpha, beta and delta comprise a regulatory subcomplex and subunits epsilon and gamma comprise a catalytic subcomplex. Within the complex, the hexameric regulatory complex resides at the center, with the two heterodimeric catalytic subcomplexes bound on opposite sides.</text>
</comment>
<sequence>MSEKSSQEQPPSSVEEKKLSNKELKELKKKEKAAKRAAAKAGSSTNESGDTPQSGSQKGKKPVGGATKTVSQVKKQMNNAKTHDPSDKVPPMFGHLQSKEEKILSTPDIASIVHPSILSLTLKMSTYKVVGSSSRCIAMMEAFKEVIKSYKTPEGTSLQRHLTGHLSHQIEFLKTGRPLSISMGNAIRWLKQKISVIPITTVEEDCKRILIDEIDMFITEKIVVADRVIVEYAESHITNDSKILTYGHSKVLGELFEYAAIEQGKKFEIYIIDSKPLFEGKKLAKRLSKLENVKLHYNLINSLSSVLETKIDYCFLGAHSMLSNGRLYSRVGTALVAMASKNKSIPVLVCCESLKFSDKVQLDSVTTNELGD</sequence>
<evidence type="ECO:0000256" key="6">
    <source>
        <dbReference type="ARBA" id="ARBA00044147"/>
    </source>
</evidence>
<evidence type="ECO:0000256" key="2">
    <source>
        <dbReference type="ARBA" id="ARBA00007251"/>
    </source>
</evidence>
<dbReference type="HOGENOM" id="CLU_016218_3_1_1"/>
<dbReference type="PANTHER" id="PTHR10233">
    <property type="entry name" value="TRANSLATION INITIATION FACTOR EIF-2B"/>
    <property type="match status" value="1"/>
</dbReference>
<evidence type="ECO:0000313" key="11">
    <source>
        <dbReference type="EMBL" id="KGK36991.1"/>
    </source>
</evidence>
<feature type="region of interest" description="Disordered" evidence="10">
    <location>
        <begin position="1"/>
        <end position="92"/>
    </location>
</feature>
<evidence type="ECO:0000256" key="10">
    <source>
        <dbReference type="SAM" id="MobiDB-lite"/>
    </source>
</evidence>
<comment type="subcellular location">
    <subcellularLocation>
        <location evidence="1">Cytoplasm</location>
        <location evidence="1">Cytosol</location>
    </subcellularLocation>
</comment>
<dbReference type="EMBL" id="JQFK01000047">
    <property type="protein sequence ID" value="KGK36991.1"/>
    <property type="molecule type" value="Genomic_DNA"/>
</dbReference>
<dbReference type="SUPFAM" id="SSF100950">
    <property type="entry name" value="NagB/RpiA/CoA transferase-like"/>
    <property type="match status" value="1"/>
</dbReference>
<accession>A0A099NYQ9</accession>
<evidence type="ECO:0000256" key="9">
    <source>
        <dbReference type="RuleBase" id="RU003814"/>
    </source>
</evidence>
<keyword evidence="5" id="KW-0648">Protein biosynthesis</keyword>
<comment type="caution">
    <text evidence="11">The sequence shown here is derived from an EMBL/GenBank/DDBJ whole genome shotgun (WGS) entry which is preliminary data.</text>
</comment>
<dbReference type="Pfam" id="PF01008">
    <property type="entry name" value="IF-2B"/>
    <property type="match status" value="1"/>
</dbReference>
<dbReference type="VEuPathDB" id="FungiDB:C5L36_0A05450"/>